<dbReference type="Proteomes" id="UP000005408">
    <property type="component" value="Unassembled WGS sequence"/>
</dbReference>
<dbReference type="InterPro" id="IPR011545">
    <property type="entry name" value="DEAD/DEAH_box_helicase_dom"/>
</dbReference>
<sequence>MDAAESSFNFEELKDFQKAAIEHLMKGNDVFLSRAWIFGYYIGKDGKESDSIKRGEYDFLFSSPEAVVGNPEWRAMLLGPAGERVRLLVIDEAHTVLHWGESDDYDEPFRQWNGKLCELRSLIECPILLLTATANSSARKKLLQKFCMKNCHEIIDNPERENINFS</sequence>
<organism evidence="3 4">
    <name type="scientific">Magallana gigas</name>
    <name type="common">Pacific oyster</name>
    <name type="synonym">Crassostrea gigas</name>
    <dbReference type="NCBI Taxonomy" id="29159"/>
    <lineage>
        <taxon>Eukaryota</taxon>
        <taxon>Metazoa</taxon>
        <taxon>Spiralia</taxon>
        <taxon>Lophotrochozoa</taxon>
        <taxon>Mollusca</taxon>
        <taxon>Bivalvia</taxon>
        <taxon>Autobranchia</taxon>
        <taxon>Pteriomorphia</taxon>
        <taxon>Ostreida</taxon>
        <taxon>Ostreoidea</taxon>
        <taxon>Ostreidae</taxon>
        <taxon>Magallana</taxon>
    </lineage>
</organism>
<name>A0A8W8JAS0_MAGGI</name>
<dbReference type="GO" id="GO:0005524">
    <property type="term" value="F:ATP binding"/>
    <property type="evidence" value="ECO:0007669"/>
    <property type="project" value="InterPro"/>
</dbReference>
<dbReference type="Gene3D" id="3.40.50.300">
    <property type="entry name" value="P-loop containing nucleotide triphosphate hydrolases"/>
    <property type="match status" value="1"/>
</dbReference>
<proteinExistence type="inferred from homology"/>
<evidence type="ECO:0000313" key="4">
    <source>
        <dbReference type="Proteomes" id="UP000005408"/>
    </source>
</evidence>
<comment type="similarity">
    <text evidence="1">Belongs to the helicase family. RecQ subfamily.</text>
</comment>
<dbReference type="AlphaFoldDB" id="A0A8W8JAS0"/>
<dbReference type="GO" id="GO:0000724">
    <property type="term" value="P:double-strand break repair via homologous recombination"/>
    <property type="evidence" value="ECO:0007669"/>
    <property type="project" value="TreeGrafter"/>
</dbReference>
<dbReference type="SUPFAM" id="SSF52540">
    <property type="entry name" value="P-loop containing nucleoside triphosphate hydrolases"/>
    <property type="match status" value="1"/>
</dbReference>
<dbReference type="GO" id="GO:0003676">
    <property type="term" value="F:nucleic acid binding"/>
    <property type="evidence" value="ECO:0007669"/>
    <property type="project" value="InterPro"/>
</dbReference>
<dbReference type="InterPro" id="IPR027417">
    <property type="entry name" value="P-loop_NTPase"/>
</dbReference>
<feature type="domain" description="Helicase ATP-binding" evidence="2">
    <location>
        <begin position="35"/>
        <end position="152"/>
    </location>
</feature>
<dbReference type="PROSITE" id="PS51192">
    <property type="entry name" value="HELICASE_ATP_BIND_1"/>
    <property type="match status" value="1"/>
</dbReference>
<evidence type="ECO:0000313" key="3">
    <source>
        <dbReference type="EnsemblMetazoa" id="G17476.1:cds"/>
    </source>
</evidence>
<dbReference type="InterPro" id="IPR014001">
    <property type="entry name" value="Helicase_ATP-bd"/>
</dbReference>
<reference evidence="3" key="1">
    <citation type="submission" date="2022-08" db="UniProtKB">
        <authorList>
            <consortium name="EnsemblMetazoa"/>
        </authorList>
    </citation>
    <scope>IDENTIFICATION</scope>
    <source>
        <strain evidence="3">05x7-T-G4-1.051#20</strain>
    </source>
</reference>
<dbReference type="GO" id="GO:0009378">
    <property type="term" value="F:four-way junction helicase activity"/>
    <property type="evidence" value="ECO:0007669"/>
    <property type="project" value="TreeGrafter"/>
</dbReference>
<dbReference type="Pfam" id="PF00270">
    <property type="entry name" value="DEAD"/>
    <property type="match status" value="1"/>
</dbReference>
<evidence type="ECO:0000259" key="2">
    <source>
        <dbReference type="PROSITE" id="PS51192"/>
    </source>
</evidence>
<dbReference type="EnsemblMetazoa" id="G17476.1">
    <property type="protein sequence ID" value="G17476.1:cds"/>
    <property type="gene ID" value="G17476"/>
</dbReference>
<dbReference type="GO" id="GO:0005737">
    <property type="term" value="C:cytoplasm"/>
    <property type="evidence" value="ECO:0007669"/>
    <property type="project" value="TreeGrafter"/>
</dbReference>
<dbReference type="PANTHER" id="PTHR13710:SF120">
    <property type="entry name" value="BIFUNCTIONAL 3'-5' EXONUCLEASE_ATP-DEPENDENT HELICASE WRN"/>
    <property type="match status" value="1"/>
</dbReference>
<dbReference type="PANTHER" id="PTHR13710">
    <property type="entry name" value="DNA HELICASE RECQ FAMILY MEMBER"/>
    <property type="match status" value="1"/>
</dbReference>
<dbReference type="GO" id="GO:0005634">
    <property type="term" value="C:nucleus"/>
    <property type="evidence" value="ECO:0007669"/>
    <property type="project" value="TreeGrafter"/>
</dbReference>
<protein>
    <recommendedName>
        <fullName evidence="2">Helicase ATP-binding domain-containing protein</fullName>
    </recommendedName>
</protein>
<dbReference type="GO" id="GO:0043138">
    <property type="term" value="F:3'-5' DNA helicase activity"/>
    <property type="evidence" value="ECO:0007669"/>
    <property type="project" value="TreeGrafter"/>
</dbReference>
<evidence type="ECO:0000256" key="1">
    <source>
        <dbReference type="ARBA" id="ARBA00005446"/>
    </source>
</evidence>
<dbReference type="GO" id="GO:0005694">
    <property type="term" value="C:chromosome"/>
    <property type="evidence" value="ECO:0007669"/>
    <property type="project" value="TreeGrafter"/>
</dbReference>
<keyword evidence="4" id="KW-1185">Reference proteome</keyword>
<accession>A0A8W8JAS0</accession>